<dbReference type="OrthoDB" id="3940457at2759"/>
<sequence>MPRKPKRTVTDTVSTASRPKTPVSNASGNDESGNIEDSGSAVRHFQQKWDMPLQFVNFDHPSQASARHHRKMVRSHVTSLQHRHKRQKKGVEEDPEDGESGASGSVVSKGRKRREGVHDEERAGESSTSDDAQRLASSQTRREDDPQDQTMLNQQVAMGRVDPFGARDVDWSVNIPSLIDHYLSRARVYMRSQGLAEDTRLLHPRLVQPRLYLDGFLFNALITLTTTSVAVTSEGRRCEPLVAWLRNNFLMTIRAAIRQGFDDRKVLAVGMALLIGWELDVGDAATCEIHVKALPSVMNDGATPKAIKSDFDYGDEGKVAVFRGGRKMPPGFAFYGSQNLLPGSLMFHVGSLMYYDPSREGSSIWMRELWGSIGACAPTEVVASKAASKPTLSSRIAQLVRQAGIMLGSFMRLSAGERPVAQPLIGGLRALWHATLSKDWQLLIGTIYDEILLWCLCVFCTTSGYRDRDHLEAIGQLLANLDIRNLDRLIALLGAYLCPPGLYAPLAELWRYSSSEHG</sequence>
<dbReference type="GeneID" id="54559275"/>
<accession>A0A6A6CS46</accession>
<dbReference type="RefSeq" id="XP_033669195.1">
    <property type="nucleotide sequence ID" value="XM_033806003.1"/>
</dbReference>
<evidence type="ECO:0000313" key="3">
    <source>
        <dbReference type="Proteomes" id="UP000799537"/>
    </source>
</evidence>
<reference evidence="2" key="1">
    <citation type="journal article" date="2020" name="Stud. Mycol.">
        <title>101 Dothideomycetes genomes: a test case for predicting lifestyles and emergence of pathogens.</title>
        <authorList>
            <person name="Haridas S."/>
            <person name="Albert R."/>
            <person name="Binder M."/>
            <person name="Bloem J."/>
            <person name="Labutti K."/>
            <person name="Salamov A."/>
            <person name="Andreopoulos B."/>
            <person name="Baker S."/>
            <person name="Barry K."/>
            <person name="Bills G."/>
            <person name="Bluhm B."/>
            <person name="Cannon C."/>
            <person name="Castanera R."/>
            <person name="Culley D."/>
            <person name="Daum C."/>
            <person name="Ezra D."/>
            <person name="Gonzalez J."/>
            <person name="Henrissat B."/>
            <person name="Kuo A."/>
            <person name="Liang C."/>
            <person name="Lipzen A."/>
            <person name="Lutzoni F."/>
            <person name="Magnuson J."/>
            <person name="Mondo S."/>
            <person name="Nolan M."/>
            <person name="Ohm R."/>
            <person name="Pangilinan J."/>
            <person name="Park H.-J."/>
            <person name="Ramirez L."/>
            <person name="Alfaro M."/>
            <person name="Sun H."/>
            <person name="Tritt A."/>
            <person name="Yoshinaga Y."/>
            <person name="Zwiers L.-H."/>
            <person name="Turgeon B."/>
            <person name="Goodwin S."/>
            <person name="Spatafora J."/>
            <person name="Crous P."/>
            <person name="Grigoriev I."/>
        </authorList>
    </citation>
    <scope>NUCLEOTIDE SEQUENCE</scope>
    <source>
        <strain evidence="2">ATCC 36951</strain>
    </source>
</reference>
<dbReference type="Proteomes" id="UP000799537">
    <property type="component" value="Unassembled WGS sequence"/>
</dbReference>
<evidence type="ECO:0000256" key="1">
    <source>
        <dbReference type="SAM" id="MobiDB-lite"/>
    </source>
</evidence>
<proteinExistence type="predicted"/>
<dbReference type="AlphaFoldDB" id="A0A6A6CS46"/>
<keyword evidence="3" id="KW-1185">Reference proteome</keyword>
<feature type="compositionally biased region" description="Polar residues" evidence="1">
    <location>
        <begin position="10"/>
        <end position="37"/>
    </location>
</feature>
<dbReference type="EMBL" id="ML993591">
    <property type="protein sequence ID" value="KAF2168306.1"/>
    <property type="molecule type" value="Genomic_DNA"/>
</dbReference>
<feature type="region of interest" description="Disordered" evidence="1">
    <location>
        <begin position="62"/>
        <end position="149"/>
    </location>
</feature>
<name>A0A6A6CS46_ZASCE</name>
<feature type="region of interest" description="Disordered" evidence="1">
    <location>
        <begin position="1"/>
        <end position="45"/>
    </location>
</feature>
<feature type="compositionally biased region" description="Polar residues" evidence="1">
    <location>
        <begin position="125"/>
        <end position="139"/>
    </location>
</feature>
<organism evidence="2 3">
    <name type="scientific">Zasmidium cellare ATCC 36951</name>
    <dbReference type="NCBI Taxonomy" id="1080233"/>
    <lineage>
        <taxon>Eukaryota</taxon>
        <taxon>Fungi</taxon>
        <taxon>Dikarya</taxon>
        <taxon>Ascomycota</taxon>
        <taxon>Pezizomycotina</taxon>
        <taxon>Dothideomycetes</taxon>
        <taxon>Dothideomycetidae</taxon>
        <taxon>Mycosphaerellales</taxon>
        <taxon>Mycosphaerellaceae</taxon>
        <taxon>Zasmidium</taxon>
    </lineage>
</organism>
<gene>
    <name evidence="2" type="ORF">M409DRAFT_21743</name>
</gene>
<protein>
    <submittedName>
        <fullName evidence="2">Uncharacterized protein</fullName>
    </submittedName>
</protein>
<evidence type="ECO:0000313" key="2">
    <source>
        <dbReference type="EMBL" id="KAF2168306.1"/>
    </source>
</evidence>